<name>A0A4Z2FBU8_9TELE</name>
<dbReference type="EMBL" id="SRLO01001343">
    <property type="protein sequence ID" value="TNN38736.1"/>
    <property type="molecule type" value="Genomic_DNA"/>
</dbReference>
<feature type="region of interest" description="Disordered" evidence="1">
    <location>
        <begin position="94"/>
        <end position="117"/>
    </location>
</feature>
<gene>
    <name evidence="2" type="ORF">EYF80_051092</name>
</gene>
<evidence type="ECO:0000313" key="3">
    <source>
        <dbReference type="Proteomes" id="UP000314294"/>
    </source>
</evidence>
<sequence>MVELEASSPAHTRVPPPPGLLNTAFLVSSLQDEPAENVWTGEQEQLGRWAESCCGVRVTRQWRLSASTWMPVQPAPSSGMACGRYVFSFTCSQKQPPSSELEISPPQGNELDAARGT</sequence>
<dbReference type="AlphaFoldDB" id="A0A4Z2FBU8"/>
<organism evidence="2 3">
    <name type="scientific">Liparis tanakae</name>
    <name type="common">Tanaka's snailfish</name>
    <dbReference type="NCBI Taxonomy" id="230148"/>
    <lineage>
        <taxon>Eukaryota</taxon>
        <taxon>Metazoa</taxon>
        <taxon>Chordata</taxon>
        <taxon>Craniata</taxon>
        <taxon>Vertebrata</taxon>
        <taxon>Euteleostomi</taxon>
        <taxon>Actinopterygii</taxon>
        <taxon>Neopterygii</taxon>
        <taxon>Teleostei</taxon>
        <taxon>Neoteleostei</taxon>
        <taxon>Acanthomorphata</taxon>
        <taxon>Eupercaria</taxon>
        <taxon>Perciformes</taxon>
        <taxon>Cottioidei</taxon>
        <taxon>Cottales</taxon>
        <taxon>Liparidae</taxon>
        <taxon>Liparis</taxon>
    </lineage>
</organism>
<protein>
    <submittedName>
        <fullName evidence="2">Uncharacterized protein</fullName>
    </submittedName>
</protein>
<comment type="caution">
    <text evidence="2">The sequence shown here is derived from an EMBL/GenBank/DDBJ whole genome shotgun (WGS) entry which is preliminary data.</text>
</comment>
<evidence type="ECO:0000256" key="1">
    <source>
        <dbReference type="SAM" id="MobiDB-lite"/>
    </source>
</evidence>
<dbReference type="Proteomes" id="UP000314294">
    <property type="component" value="Unassembled WGS sequence"/>
</dbReference>
<accession>A0A4Z2FBU8</accession>
<proteinExistence type="predicted"/>
<evidence type="ECO:0000313" key="2">
    <source>
        <dbReference type="EMBL" id="TNN38736.1"/>
    </source>
</evidence>
<keyword evidence="3" id="KW-1185">Reference proteome</keyword>
<reference evidence="2 3" key="1">
    <citation type="submission" date="2019-03" db="EMBL/GenBank/DDBJ databases">
        <title>First draft genome of Liparis tanakae, snailfish: a comprehensive survey of snailfish specific genes.</title>
        <authorList>
            <person name="Kim W."/>
            <person name="Song I."/>
            <person name="Jeong J.-H."/>
            <person name="Kim D."/>
            <person name="Kim S."/>
            <person name="Ryu S."/>
            <person name="Song J.Y."/>
            <person name="Lee S.K."/>
        </authorList>
    </citation>
    <scope>NUCLEOTIDE SEQUENCE [LARGE SCALE GENOMIC DNA]</scope>
    <source>
        <tissue evidence="2">Muscle</tissue>
    </source>
</reference>